<organism evidence="1">
    <name type="scientific">Anguilla anguilla</name>
    <name type="common">European freshwater eel</name>
    <name type="synonym">Muraena anguilla</name>
    <dbReference type="NCBI Taxonomy" id="7936"/>
    <lineage>
        <taxon>Eukaryota</taxon>
        <taxon>Metazoa</taxon>
        <taxon>Chordata</taxon>
        <taxon>Craniata</taxon>
        <taxon>Vertebrata</taxon>
        <taxon>Euteleostomi</taxon>
        <taxon>Actinopterygii</taxon>
        <taxon>Neopterygii</taxon>
        <taxon>Teleostei</taxon>
        <taxon>Anguilliformes</taxon>
        <taxon>Anguillidae</taxon>
        <taxon>Anguilla</taxon>
    </lineage>
</organism>
<reference evidence="1" key="1">
    <citation type="submission" date="2014-11" db="EMBL/GenBank/DDBJ databases">
        <authorList>
            <person name="Amaro Gonzalez C."/>
        </authorList>
    </citation>
    <scope>NUCLEOTIDE SEQUENCE</scope>
</reference>
<sequence length="18" mass="2008">MFTSKDLGSPSDRTEFCS</sequence>
<protein>
    <submittedName>
        <fullName evidence="1">Uncharacterized protein</fullName>
    </submittedName>
</protein>
<accession>A0A0E9VLH1</accession>
<name>A0A0E9VLH1_ANGAN</name>
<dbReference type="EMBL" id="GBXM01030499">
    <property type="protein sequence ID" value="JAH78078.1"/>
    <property type="molecule type" value="Transcribed_RNA"/>
</dbReference>
<proteinExistence type="predicted"/>
<dbReference type="AlphaFoldDB" id="A0A0E9VLH1"/>
<reference evidence="1" key="2">
    <citation type="journal article" date="2015" name="Fish Shellfish Immunol.">
        <title>Early steps in the European eel (Anguilla anguilla)-Vibrio vulnificus interaction in the gills: Role of the RtxA13 toxin.</title>
        <authorList>
            <person name="Callol A."/>
            <person name="Pajuelo D."/>
            <person name="Ebbesson L."/>
            <person name="Teles M."/>
            <person name="MacKenzie S."/>
            <person name="Amaro C."/>
        </authorList>
    </citation>
    <scope>NUCLEOTIDE SEQUENCE</scope>
</reference>
<evidence type="ECO:0000313" key="1">
    <source>
        <dbReference type="EMBL" id="JAH78078.1"/>
    </source>
</evidence>